<dbReference type="Ensembl" id="ENSORLT00015035788.1">
    <property type="protein sequence ID" value="ENSORLP00015019935.1"/>
    <property type="gene ID" value="ENSORLG00015021023.1"/>
</dbReference>
<reference evidence="1" key="4">
    <citation type="submission" date="2025-09" db="UniProtKB">
        <authorList>
            <consortium name="Ensembl"/>
        </authorList>
    </citation>
    <scope>IDENTIFICATION</scope>
    <source>
        <strain evidence="1">HSOK</strain>
    </source>
</reference>
<dbReference type="Proteomes" id="UP000265200">
    <property type="component" value="Chromosome 15"/>
</dbReference>
<evidence type="ECO:0000313" key="1">
    <source>
        <dbReference type="Ensembl" id="ENSORLP00015019935.1"/>
    </source>
</evidence>
<organism evidence="1 2">
    <name type="scientific">Oryzias latipes</name>
    <name type="common">Japanese rice fish</name>
    <name type="synonym">Japanese killifish</name>
    <dbReference type="NCBI Taxonomy" id="8090"/>
    <lineage>
        <taxon>Eukaryota</taxon>
        <taxon>Metazoa</taxon>
        <taxon>Chordata</taxon>
        <taxon>Craniata</taxon>
        <taxon>Vertebrata</taxon>
        <taxon>Euteleostomi</taxon>
        <taxon>Actinopterygii</taxon>
        <taxon>Neopterygii</taxon>
        <taxon>Teleostei</taxon>
        <taxon>Neoteleostei</taxon>
        <taxon>Acanthomorphata</taxon>
        <taxon>Ovalentaria</taxon>
        <taxon>Atherinomorphae</taxon>
        <taxon>Beloniformes</taxon>
        <taxon>Adrianichthyidae</taxon>
        <taxon>Oryziinae</taxon>
        <taxon>Oryzias</taxon>
    </lineage>
</organism>
<protein>
    <submittedName>
        <fullName evidence="1">Uncharacterized protein</fullName>
    </submittedName>
</protein>
<name>A0A3P9IJD2_ORYLA</name>
<sequence length="92" mass="10535">MFCILLLFQAYLKEKKVVITLTDTCIAAEDFLIECYGEDYFMVNNLLMQCRGKVQQACYTRSNGEKGCTRLENCSRAGWRCCYTDRCNAGTS</sequence>
<reference evidence="1 2" key="2">
    <citation type="submission" date="2017-04" db="EMBL/GenBank/DDBJ databases">
        <title>CpG methylation of centromeres and impact of large insertions on vertebrate speciation.</title>
        <authorList>
            <person name="Ichikawa K."/>
            <person name="Yoshimura J."/>
            <person name="Morishita S."/>
        </authorList>
    </citation>
    <scope>NUCLEOTIDE SEQUENCE</scope>
    <source>
        <strain evidence="1 2">HSOK</strain>
    </source>
</reference>
<reference evidence="1" key="3">
    <citation type="submission" date="2025-08" db="UniProtKB">
        <authorList>
            <consortium name="Ensembl"/>
        </authorList>
    </citation>
    <scope>IDENTIFICATION</scope>
    <source>
        <strain evidence="1">HSOK</strain>
    </source>
</reference>
<accession>A0A3P9IJD2</accession>
<proteinExistence type="predicted"/>
<reference key="1">
    <citation type="journal article" date="2007" name="Nature">
        <title>The medaka draft genome and insights into vertebrate genome evolution.</title>
        <authorList>
            <person name="Kasahara M."/>
            <person name="Naruse K."/>
            <person name="Sasaki S."/>
            <person name="Nakatani Y."/>
            <person name="Qu W."/>
            <person name="Ahsan B."/>
            <person name="Yamada T."/>
            <person name="Nagayasu Y."/>
            <person name="Doi K."/>
            <person name="Kasai Y."/>
            <person name="Jindo T."/>
            <person name="Kobayashi D."/>
            <person name="Shimada A."/>
            <person name="Toyoda A."/>
            <person name="Kuroki Y."/>
            <person name="Fujiyama A."/>
            <person name="Sasaki T."/>
            <person name="Shimizu A."/>
            <person name="Asakawa S."/>
            <person name="Shimizu N."/>
            <person name="Hashimoto S."/>
            <person name="Yang J."/>
            <person name="Lee Y."/>
            <person name="Matsushima K."/>
            <person name="Sugano S."/>
            <person name="Sakaizumi M."/>
            <person name="Narita T."/>
            <person name="Ohishi K."/>
            <person name="Haga S."/>
            <person name="Ohta F."/>
            <person name="Nomoto H."/>
            <person name="Nogata K."/>
            <person name="Morishita T."/>
            <person name="Endo T."/>
            <person name="Shin-I T."/>
            <person name="Takeda H."/>
            <person name="Morishita S."/>
            <person name="Kohara Y."/>
        </authorList>
    </citation>
    <scope>NUCLEOTIDE SEQUENCE [LARGE SCALE GENOMIC DNA]</scope>
    <source>
        <strain>Hd-rR</strain>
    </source>
</reference>
<evidence type="ECO:0000313" key="2">
    <source>
        <dbReference type="Proteomes" id="UP000265200"/>
    </source>
</evidence>
<dbReference type="AlphaFoldDB" id="A0A3P9IJD2"/>